<evidence type="ECO:0000256" key="2">
    <source>
        <dbReference type="ARBA" id="ARBA00023136"/>
    </source>
</evidence>
<dbReference type="PANTHER" id="PTHR40980">
    <property type="entry name" value="PLUG DOMAIN-CONTAINING PROTEIN"/>
    <property type="match status" value="1"/>
</dbReference>
<evidence type="ECO:0000313" key="9">
    <source>
        <dbReference type="Proteomes" id="UP000245728"/>
    </source>
</evidence>
<dbReference type="InterPro" id="IPR036942">
    <property type="entry name" value="Beta-barrel_TonB_sf"/>
</dbReference>
<comment type="similarity">
    <text evidence="4">Belongs to the TonB-dependent receptor family.</text>
</comment>
<proteinExistence type="inferred from homology"/>
<dbReference type="InterPro" id="IPR010104">
    <property type="entry name" value="TonB_rcpt_bac"/>
</dbReference>
<dbReference type="SUPFAM" id="SSF56935">
    <property type="entry name" value="Porins"/>
    <property type="match status" value="1"/>
</dbReference>
<organism evidence="8 9">
    <name type="scientific">Saliniradius amylolyticus</name>
    <dbReference type="NCBI Taxonomy" id="2183582"/>
    <lineage>
        <taxon>Bacteria</taxon>
        <taxon>Pseudomonadati</taxon>
        <taxon>Pseudomonadota</taxon>
        <taxon>Gammaproteobacteria</taxon>
        <taxon>Alteromonadales</taxon>
        <taxon>Alteromonadaceae</taxon>
        <taxon>Saliniradius</taxon>
    </lineage>
</organism>
<keyword evidence="9" id="KW-1185">Reference proteome</keyword>
<gene>
    <name evidence="8" type="ORF">HMF8227_00899</name>
</gene>
<comment type="subcellular location">
    <subcellularLocation>
        <location evidence="1 4">Cell outer membrane</location>
    </subcellularLocation>
</comment>
<dbReference type="InterPro" id="IPR037066">
    <property type="entry name" value="Plug_dom_sf"/>
</dbReference>
<dbReference type="OrthoDB" id="8727862at2"/>
<evidence type="ECO:0000259" key="7">
    <source>
        <dbReference type="Pfam" id="PF07715"/>
    </source>
</evidence>
<evidence type="ECO:0000259" key="6">
    <source>
        <dbReference type="Pfam" id="PF00593"/>
    </source>
</evidence>
<dbReference type="Proteomes" id="UP000245728">
    <property type="component" value="Chromosome"/>
</dbReference>
<keyword evidence="2 4" id="KW-0472">Membrane</keyword>
<dbReference type="RefSeq" id="WP_109339046.1">
    <property type="nucleotide sequence ID" value="NZ_CP029347.1"/>
</dbReference>
<dbReference type="NCBIfam" id="TIGR01782">
    <property type="entry name" value="TonB-Xanth-Caul"/>
    <property type="match status" value="1"/>
</dbReference>
<feature type="signal peptide" evidence="5">
    <location>
        <begin position="1"/>
        <end position="26"/>
    </location>
</feature>
<evidence type="ECO:0008006" key="10">
    <source>
        <dbReference type="Google" id="ProtNLM"/>
    </source>
</evidence>
<sequence length="988" mass="107763">MNIKRFKKTQLAASLALAFASSSVIAQDNEQNNNDVEQDVEVIKIKGIKGSLVRSMDVKRSSDGVVESISAEDIGKFPDTNLAESLQRITGVSIDRANGEGSRVTVRGFGPDFNLVTLNGRQMPTSSLEATSASSSRSFDFANLASEGVAAVDVYKTGRADIPTGGMGSTINIRTTRPLDAPGLKATVGLKGVMDQSTDEGSSITPELSGLYSNTFEDDTIGVALSASYQKRDSGNQQANSGGWRTFPASVNGFDWAGNNAEWGGLIPDGEGAHQNSPLDGEGVYSVPQSLGYAFHEIERTRTNGQLTLQYRPVDSLVTTLDYTYSKNEVQDRYNDVSAWFNFGPSSGQWTDGPVAAPLVYTEVFGAPGDLAQGGGNFSTANENKSLGFNADWQVNDNLNMTFDFHSSSAESGPDGPYGSNNVIGMATWVRSVSTADFSGDFPVLSITMPDGVSNQAENMRVTGSSFRNSQMRTDIDQFQLDGEYVFDDGVLESIDFGVSSTEVENRSAFSNVQQDNWGGVGEAGDIDLSVFESDSISGNFGVSGSNDPDLLQQFFRWDFDTVRDIADQTYGQIGPNAGDCGSSFCASSDMTTDRRTEEEQQAAYIQANFSDWWAGMPVNLVAGVRYEKTDVTSRALVPTYSSIGWAGDNEFNLISTGESEFSELTGSYSNVLPNIDFDIEVMEDVILRASYSTTIARPGYSDIQGGQTLNSLVRINGGTGARGNPDLEPFESDNFDLSAEWYYGEASYVALGYFRKDGQNFIGRTTVEEQTFNLPHPAQGARYDEALAAVGNNNTLIRQYIIENYPETVTENGVILGVDGDAPATFDISIPVNQKDTELDGWEFAWQHIYGDSGFGSIINLTVVDGDINYDNQSQEEQFALLGLSDSANFVAFYDKNDLQVRLAYNWRDTFLDSTINTLGLQNPIYVEDYGQWDFNANYQVNENLSVFVEGINITDEYTRSHERAKEQIVNLTQTGPRYNIGVRYSF</sequence>
<dbReference type="GO" id="GO:0009279">
    <property type="term" value="C:cell outer membrane"/>
    <property type="evidence" value="ECO:0007669"/>
    <property type="project" value="UniProtKB-SubCell"/>
</dbReference>
<accession>A0A2S2E178</accession>
<dbReference type="InterPro" id="IPR000531">
    <property type="entry name" value="Beta-barrel_TonB"/>
</dbReference>
<feature type="chain" id="PRO_5015546214" description="TonB-dependent receptor" evidence="5">
    <location>
        <begin position="27"/>
        <end position="988"/>
    </location>
</feature>
<dbReference type="EMBL" id="CP029347">
    <property type="protein sequence ID" value="AWL11394.1"/>
    <property type="molecule type" value="Genomic_DNA"/>
</dbReference>
<reference evidence="8 9" key="1">
    <citation type="submission" date="2018-05" db="EMBL/GenBank/DDBJ databases">
        <title>Salinimonas sp. HMF8227 Genome sequencing and assembly.</title>
        <authorList>
            <person name="Kang H."/>
            <person name="Kang J."/>
            <person name="Cha I."/>
            <person name="Kim H."/>
            <person name="Joh K."/>
        </authorList>
    </citation>
    <scope>NUCLEOTIDE SEQUENCE [LARGE SCALE GENOMIC DNA]</scope>
    <source>
        <strain evidence="8 9">HMF8227</strain>
    </source>
</reference>
<dbReference type="PANTHER" id="PTHR40980:SF3">
    <property type="entry name" value="TONB-DEPENDENT RECEPTOR-LIKE BETA-BARREL DOMAIN-CONTAINING PROTEIN"/>
    <property type="match status" value="1"/>
</dbReference>
<evidence type="ECO:0000256" key="5">
    <source>
        <dbReference type="SAM" id="SignalP"/>
    </source>
</evidence>
<dbReference type="Pfam" id="PF00593">
    <property type="entry name" value="TonB_dep_Rec_b-barrel"/>
    <property type="match status" value="1"/>
</dbReference>
<dbReference type="Gene3D" id="2.170.130.10">
    <property type="entry name" value="TonB-dependent receptor, plug domain"/>
    <property type="match status" value="1"/>
</dbReference>
<keyword evidence="4" id="KW-0798">TonB box</keyword>
<feature type="domain" description="TonB-dependent receptor-like beta-barrel" evidence="6">
    <location>
        <begin position="438"/>
        <end position="955"/>
    </location>
</feature>
<keyword evidence="5" id="KW-0732">Signal</keyword>
<evidence type="ECO:0000313" key="8">
    <source>
        <dbReference type="EMBL" id="AWL11394.1"/>
    </source>
</evidence>
<dbReference type="KEGG" id="salh:HMF8227_00899"/>
<protein>
    <recommendedName>
        <fullName evidence="10">TonB-dependent receptor</fullName>
    </recommendedName>
</protein>
<evidence type="ECO:0000256" key="4">
    <source>
        <dbReference type="RuleBase" id="RU003357"/>
    </source>
</evidence>
<dbReference type="Pfam" id="PF07715">
    <property type="entry name" value="Plug"/>
    <property type="match status" value="1"/>
</dbReference>
<dbReference type="Gene3D" id="2.40.170.20">
    <property type="entry name" value="TonB-dependent receptor, beta-barrel domain"/>
    <property type="match status" value="1"/>
</dbReference>
<keyword evidence="3" id="KW-0998">Cell outer membrane</keyword>
<evidence type="ECO:0000256" key="3">
    <source>
        <dbReference type="ARBA" id="ARBA00023237"/>
    </source>
</evidence>
<name>A0A2S2E178_9ALTE</name>
<evidence type="ECO:0000256" key="1">
    <source>
        <dbReference type="ARBA" id="ARBA00004442"/>
    </source>
</evidence>
<dbReference type="InterPro" id="IPR012910">
    <property type="entry name" value="Plug_dom"/>
</dbReference>
<dbReference type="AlphaFoldDB" id="A0A2S2E178"/>
<feature type="domain" description="TonB-dependent receptor plug" evidence="7">
    <location>
        <begin position="59"/>
        <end position="162"/>
    </location>
</feature>